<gene>
    <name evidence="2" type="ORF">J2S76_001234</name>
</gene>
<evidence type="ECO:0000313" key="2">
    <source>
        <dbReference type="EMBL" id="MDQ0346817.1"/>
    </source>
</evidence>
<proteinExistence type="predicted"/>
<name>A0ABU0DEH1_9HYPH</name>
<keyword evidence="1" id="KW-0472">Membrane</keyword>
<feature type="transmembrane region" description="Helical" evidence="1">
    <location>
        <begin position="21"/>
        <end position="45"/>
    </location>
</feature>
<dbReference type="RefSeq" id="WP_307058530.1">
    <property type="nucleotide sequence ID" value="NZ_JAUSUH010000002.1"/>
</dbReference>
<organism evidence="2 3">
    <name type="scientific">Ancylobacter vacuolatus</name>
    <dbReference type="NCBI Taxonomy" id="223389"/>
    <lineage>
        <taxon>Bacteria</taxon>
        <taxon>Pseudomonadati</taxon>
        <taxon>Pseudomonadota</taxon>
        <taxon>Alphaproteobacteria</taxon>
        <taxon>Hyphomicrobiales</taxon>
        <taxon>Xanthobacteraceae</taxon>
        <taxon>Ancylobacter</taxon>
    </lineage>
</organism>
<reference evidence="2 3" key="1">
    <citation type="submission" date="2023-07" db="EMBL/GenBank/DDBJ databases">
        <title>Genomic Encyclopedia of Type Strains, Phase IV (KMG-IV): sequencing the most valuable type-strain genomes for metagenomic binning, comparative biology and taxonomic classification.</title>
        <authorList>
            <person name="Goeker M."/>
        </authorList>
    </citation>
    <scope>NUCLEOTIDE SEQUENCE [LARGE SCALE GENOMIC DNA]</scope>
    <source>
        <strain evidence="2 3">DSM 1277</strain>
    </source>
</reference>
<accession>A0ABU0DEH1</accession>
<keyword evidence="3" id="KW-1185">Reference proteome</keyword>
<dbReference type="Proteomes" id="UP001238467">
    <property type="component" value="Unassembled WGS sequence"/>
</dbReference>
<keyword evidence="1" id="KW-1133">Transmembrane helix</keyword>
<evidence type="ECO:0000256" key="1">
    <source>
        <dbReference type="SAM" id="Phobius"/>
    </source>
</evidence>
<evidence type="ECO:0000313" key="3">
    <source>
        <dbReference type="Proteomes" id="UP001238467"/>
    </source>
</evidence>
<keyword evidence="1" id="KW-0812">Transmembrane</keyword>
<protein>
    <submittedName>
        <fullName evidence="2">Uncharacterized protein</fullName>
    </submittedName>
</protein>
<sequence>MTKDVRRLFAALAAMKTLRAEFALLLVVSIVCVIGLETLVMIYAFTTPKTVEADILARQSVTMEGLARQGLEVGALSRHPASGAMDPDRTDLIRAAMLRQGAPLDVIMTHKPNDSRLRTVSLGVGPRCPVGGRVGGQSHESAAGAP</sequence>
<comment type="caution">
    <text evidence="2">The sequence shown here is derived from an EMBL/GenBank/DDBJ whole genome shotgun (WGS) entry which is preliminary data.</text>
</comment>
<dbReference type="EMBL" id="JAUSUH010000002">
    <property type="protein sequence ID" value="MDQ0346817.1"/>
    <property type="molecule type" value="Genomic_DNA"/>
</dbReference>